<organism evidence="12 13">
    <name type="scientific">Plesiomonas shigelloides</name>
    <name type="common">Aeromonas shigelloides</name>
    <dbReference type="NCBI Taxonomy" id="703"/>
    <lineage>
        <taxon>Bacteria</taxon>
        <taxon>Pseudomonadati</taxon>
        <taxon>Pseudomonadota</taxon>
        <taxon>Gammaproteobacteria</taxon>
        <taxon>Enterobacterales</taxon>
        <taxon>Enterobacteriaceae</taxon>
        <taxon>Plesiomonas</taxon>
    </lineage>
</organism>
<dbReference type="UniPathway" id="UPA00359">
    <property type="reaction ID" value="UER00480"/>
</dbReference>
<comment type="pathway">
    <text evidence="10">Glycolipid biosynthesis; lipid IV(A) biosynthesis; lipid IV(A) from (3R)-3-hydroxytetradecanoyl-[acyl-carrier-protein] and UDP-N-acetyl-alpha-D-glucosamine: step 4/6.</text>
</comment>
<evidence type="ECO:0000256" key="8">
    <source>
        <dbReference type="ARBA" id="ARBA00023136"/>
    </source>
</evidence>
<comment type="subcellular location">
    <subcellularLocation>
        <location evidence="10">Cell inner membrane</location>
        <topology evidence="10">Peripheral membrane protein</topology>
        <orientation evidence="10">Cytoplasmic side</orientation>
    </subcellularLocation>
</comment>
<evidence type="ECO:0000256" key="6">
    <source>
        <dbReference type="ARBA" id="ARBA00022801"/>
    </source>
</evidence>
<feature type="binding site" evidence="10">
    <location>
        <position position="123"/>
    </location>
    <ligand>
        <name>substrate</name>
    </ligand>
</feature>
<dbReference type="GO" id="GO:0019897">
    <property type="term" value="C:extrinsic component of plasma membrane"/>
    <property type="evidence" value="ECO:0007669"/>
    <property type="project" value="UniProtKB-UniRule"/>
</dbReference>
<evidence type="ECO:0000256" key="9">
    <source>
        <dbReference type="ARBA" id="ARBA00023211"/>
    </source>
</evidence>
<proteinExistence type="inferred from homology"/>
<evidence type="ECO:0000313" key="12">
    <source>
        <dbReference type="EMBL" id="MBO1106849.1"/>
    </source>
</evidence>
<dbReference type="AlphaFoldDB" id="A0A379CL87"/>
<sequence length="245" mass="28255">MRTTLFIADLHLSEAQPEITAALLDFLQHKAPAADALYVLGDLFEYWIGDDEETPLQQQVAEAFLHLHQQGIPVYFIHGNRDFLLGEAYARRCRMILLPETAVIDLYGTPTLIAHGDTFCTDDEAYQRFRQRVHLPWLQWLFRRLPLSWRQRIGAKMRQQSSRHNQQKSASIMDVNASSVDNALRSAGVRRLIHGHTHRPHIHHWQLDGEPAERIVLGDWYQQGSMLRVSPDGVRLDVLPFAPRN</sequence>
<dbReference type="RefSeq" id="WP_010862105.1">
    <property type="nucleotide sequence ID" value="NZ_CP050969.1"/>
</dbReference>
<feature type="binding site" evidence="10">
    <location>
        <position position="165"/>
    </location>
    <ligand>
        <name>substrate</name>
    </ligand>
</feature>
<dbReference type="EMBL" id="JAFNAA010000001">
    <property type="protein sequence ID" value="MBO1106849.1"/>
    <property type="molecule type" value="Genomic_DNA"/>
</dbReference>
<evidence type="ECO:0000256" key="1">
    <source>
        <dbReference type="ARBA" id="ARBA00022475"/>
    </source>
</evidence>
<feature type="domain" description="Calcineurin-like phosphoesterase" evidence="11">
    <location>
        <begin position="4"/>
        <end position="200"/>
    </location>
</feature>
<evidence type="ECO:0000256" key="3">
    <source>
        <dbReference type="ARBA" id="ARBA00022519"/>
    </source>
</evidence>
<dbReference type="PANTHER" id="PTHR34990">
    <property type="entry name" value="UDP-2,3-DIACYLGLUCOSAMINE HYDROLASE-RELATED"/>
    <property type="match status" value="1"/>
</dbReference>
<dbReference type="NCBIfam" id="NF003743">
    <property type="entry name" value="PRK05340.1"/>
    <property type="match status" value="1"/>
</dbReference>
<dbReference type="Proteomes" id="UP000664658">
    <property type="component" value="Unassembled WGS sequence"/>
</dbReference>
<feature type="binding site" evidence="10">
    <location>
        <position position="80"/>
    </location>
    <ligand>
        <name>Mn(2+)</name>
        <dbReference type="ChEBI" id="CHEBI:29035"/>
        <label>2</label>
    </ligand>
</feature>
<dbReference type="InterPro" id="IPR004843">
    <property type="entry name" value="Calcineurin-like_PHP"/>
</dbReference>
<comment type="cofactor">
    <cofactor evidence="10">
        <name>Mn(2+)</name>
        <dbReference type="ChEBI" id="CHEBI:29035"/>
    </cofactor>
    <text evidence="10">Binds 2 Mn(2+) ions per subunit in a binuclear metal center.</text>
</comment>
<dbReference type="NCBIfam" id="TIGR01854">
    <property type="entry name" value="lipid_A_lpxH"/>
    <property type="match status" value="1"/>
</dbReference>
<keyword evidence="5 10" id="KW-0479">Metal-binding</keyword>
<evidence type="ECO:0000256" key="2">
    <source>
        <dbReference type="ARBA" id="ARBA00022516"/>
    </source>
</evidence>
<dbReference type="PANTHER" id="PTHR34990:SF1">
    <property type="entry name" value="UDP-2,3-DIACYLGLUCOSAMINE HYDROLASE"/>
    <property type="match status" value="1"/>
</dbReference>
<feature type="binding site" evidence="10">
    <location>
        <position position="11"/>
    </location>
    <ligand>
        <name>Mn(2+)</name>
        <dbReference type="ChEBI" id="CHEBI:29035"/>
        <label>1</label>
    </ligand>
</feature>
<evidence type="ECO:0000259" key="11">
    <source>
        <dbReference type="Pfam" id="PF00149"/>
    </source>
</evidence>
<feature type="binding site" evidence="10">
    <location>
        <position position="196"/>
    </location>
    <ligand>
        <name>substrate</name>
    </ligand>
</feature>
<evidence type="ECO:0000256" key="5">
    <source>
        <dbReference type="ARBA" id="ARBA00022723"/>
    </source>
</evidence>
<feature type="binding site" evidence="10">
    <location>
        <position position="42"/>
    </location>
    <ligand>
        <name>Mn(2+)</name>
        <dbReference type="ChEBI" id="CHEBI:29035"/>
        <label>2</label>
    </ligand>
</feature>
<feature type="binding site" evidence="10">
    <location>
        <position position="9"/>
    </location>
    <ligand>
        <name>Mn(2+)</name>
        <dbReference type="ChEBI" id="CHEBI:29035"/>
        <label>1</label>
    </ligand>
</feature>
<comment type="caution">
    <text evidence="12">The sequence shown here is derived from an EMBL/GenBank/DDBJ whole genome shotgun (WGS) entry which is preliminary data.</text>
</comment>
<dbReference type="InterPro" id="IPR010138">
    <property type="entry name" value="UDP-diacylglucosamine_Hdrlase"/>
</dbReference>
<feature type="binding site" evidence="10">
    <location>
        <position position="196"/>
    </location>
    <ligand>
        <name>Mn(2+)</name>
        <dbReference type="ChEBI" id="CHEBI:29035"/>
        <label>2</label>
    </ligand>
</feature>
<comment type="function">
    <text evidence="10">Hydrolyzes the pyrophosphate bond of UDP-2,3-diacylglucosamine to yield 2,3-diacylglucosamine 1-phosphate (lipid X) and UMP by catalyzing the attack of water at the alpha-P atom. Involved in the biosynthesis of lipid A, a phosphorylated glycolipid that anchors the lipopolysaccharide to the outer membrane of the cell.</text>
</comment>
<evidence type="ECO:0000256" key="7">
    <source>
        <dbReference type="ARBA" id="ARBA00023098"/>
    </source>
</evidence>
<dbReference type="GO" id="GO:0030145">
    <property type="term" value="F:manganese ion binding"/>
    <property type="evidence" value="ECO:0007669"/>
    <property type="project" value="UniProtKB-UniRule"/>
</dbReference>
<keyword evidence="4 10" id="KW-0441">Lipid A biosynthesis</keyword>
<dbReference type="HAMAP" id="MF_00575">
    <property type="entry name" value="LpxH"/>
    <property type="match status" value="1"/>
</dbReference>
<keyword evidence="9 10" id="KW-0464">Manganese</keyword>
<dbReference type="InterPro" id="IPR043461">
    <property type="entry name" value="LpxH-like"/>
</dbReference>
<keyword evidence="1 10" id="KW-1003">Cell membrane</keyword>
<reference evidence="12" key="1">
    <citation type="submission" date="2021-03" db="EMBL/GenBank/DDBJ databases">
        <title>Plesiomonas shigelloides zfcc0051, isolated from zebrafish feces.</title>
        <authorList>
            <person name="Vanderhoek Z."/>
            <person name="Gaulke C."/>
        </authorList>
    </citation>
    <scope>NUCLEOTIDE SEQUENCE</scope>
    <source>
        <strain evidence="12">Zfcc0051</strain>
    </source>
</reference>
<gene>
    <name evidence="10 12" type="primary">lpxH</name>
    <name evidence="12" type="ORF">J2R62_01190</name>
</gene>
<dbReference type="InterPro" id="IPR029052">
    <property type="entry name" value="Metallo-depent_PP-like"/>
</dbReference>
<feature type="binding site" evidence="10">
    <location>
        <position position="42"/>
    </location>
    <ligand>
        <name>Mn(2+)</name>
        <dbReference type="ChEBI" id="CHEBI:29035"/>
        <label>1</label>
    </ligand>
</feature>
<dbReference type="GO" id="GO:0008758">
    <property type="term" value="F:UDP-2,3-diacylglucosamine hydrolase activity"/>
    <property type="evidence" value="ECO:0007669"/>
    <property type="project" value="UniProtKB-UniRule"/>
</dbReference>
<feature type="binding site" evidence="10">
    <location>
        <position position="168"/>
    </location>
    <ligand>
        <name>substrate</name>
    </ligand>
</feature>
<comment type="similarity">
    <text evidence="10">Belongs to the LpxH family.</text>
</comment>
<comment type="catalytic activity">
    <reaction evidence="10">
        <text>UDP-2-N,3-O-bis[(3R)-3-hydroxytetradecanoyl]-alpha-D-glucosamine + H2O = 2-N,3-O-bis[(3R)-3-hydroxytetradecanoyl]-alpha-D-glucosaminyl 1-phosphate + UMP + 2 H(+)</text>
        <dbReference type="Rhea" id="RHEA:25213"/>
        <dbReference type="ChEBI" id="CHEBI:15377"/>
        <dbReference type="ChEBI" id="CHEBI:15378"/>
        <dbReference type="ChEBI" id="CHEBI:57865"/>
        <dbReference type="ChEBI" id="CHEBI:57957"/>
        <dbReference type="ChEBI" id="CHEBI:78847"/>
        <dbReference type="EC" id="3.6.1.54"/>
    </reaction>
</comment>
<name>A0A379CL87_PLESH</name>
<evidence type="ECO:0000313" key="13">
    <source>
        <dbReference type="Proteomes" id="UP000664658"/>
    </source>
</evidence>
<feature type="binding site" evidence="10">
    <location>
        <position position="198"/>
    </location>
    <ligand>
        <name>Mn(2+)</name>
        <dbReference type="ChEBI" id="CHEBI:29035"/>
        <label>1</label>
    </ligand>
</feature>
<dbReference type="CDD" id="cd07398">
    <property type="entry name" value="MPP_YbbF-LpxH"/>
    <property type="match status" value="1"/>
</dbReference>
<dbReference type="Gene3D" id="3.60.21.10">
    <property type="match status" value="1"/>
</dbReference>
<dbReference type="EC" id="3.6.1.54" evidence="10"/>
<feature type="binding site" evidence="10">
    <location>
        <position position="115"/>
    </location>
    <ligand>
        <name>Mn(2+)</name>
        <dbReference type="ChEBI" id="CHEBI:29035"/>
        <label>2</label>
    </ligand>
</feature>
<keyword evidence="6 10" id="KW-0378">Hydrolase</keyword>
<accession>A0A379CL87</accession>
<keyword evidence="3 10" id="KW-0997">Cell inner membrane</keyword>
<protein>
    <recommendedName>
        <fullName evidence="10">UDP-2,3-diacylglucosamine hydrolase</fullName>
        <ecNumber evidence="10">3.6.1.54</ecNumber>
    </recommendedName>
    <alternativeName>
        <fullName evidence="10">UDP-2,3-diacylglucosamine diphosphatase</fullName>
    </alternativeName>
</protein>
<dbReference type="Pfam" id="PF00149">
    <property type="entry name" value="Metallophos"/>
    <property type="match status" value="1"/>
</dbReference>
<evidence type="ECO:0000256" key="10">
    <source>
        <dbReference type="HAMAP-Rule" id="MF_00575"/>
    </source>
</evidence>
<keyword evidence="8 10" id="KW-0472">Membrane</keyword>
<evidence type="ECO:0000256" key="4">
    <source>
        <dbReference type="ARBA" id="ARBA00022556"/>
    </source>
</evidence>
<dbReference type="SUPFAM" id="SSF56300">
    <property type="entry name" value="Metallo-dependent phosphatases"/>
    <property type="match status" value="1"/>
</dbReference>
<dbReference type="KEGG" id="pshi:SAMEA2665130_0950"/>
<dbReference type="GO" id="GO:0009245">
    <property type="term" value="P:lipid A biosynthetic process"/>
    <property type="evidence" value="ECO:0007669"/>
    <property type="project" value="UniProtKB-UniRule"/>
</dbReference>
<keyword evidence="2 10" id="KW-0444">Lipid biosynthesis</keyword>
<keyword evidence="7 10" id="KW-0443">Lipid metabolism</keyword>
<dbReference type="GO" id="GO:0005737">
    <property type="term" value="C:cytoplasm"/>
    <property type="evidence" value="ECO:0007669"/>
    <property type="project" value="InterPro"/>
</dbReference>
<feature type="binding site" evidence="10">
    <location>
        <begin position="80"/>
        <end position="81"/>
    </location>
    <ligand>
        <name>substrate</name>
    </ligand>
</feature>
<feature type="binding site" evidence="10">
    <location>
        <position position="161"/>
    </location>
    <ligand>
        <name>substrate</name>
    </ligand>
</feature>